<proteinExistence type="predicted"/>
<accession>A0A6H0SJN6</accession>
<organism evidence="2 3">
    <name type="scientific">Glutamicibacter mishrai</name>
    <dbReference type="NCBI Taxonomy" id="1775880"/>
    <lineage>
        <taxon>Bacteria</taxon>
        <taxon>Bacillati</taxon>
        <taxon>Actinomycetota</taxon>
        <taxon>Actinomycetes</taxon>
        <taxon>Micrococcales</taxon>
        <taxon>Micrococcaceae</taxon>
        <taxon>Glutamicibacter</taxon>
    </lineage>
</organism>
<name>A0A6H0SJN6_9MICC</name>
<evidence type="ECO:0000313" key="3">
    <source>
        <dbReference type="Proteomes" id="UP000502331"/>
    </source>
</evidence>
<evidence type="ECO:0008006" key="4">
    <source>
        <dbReference type="Google" id="ProtNLM"/>
    </source>
</evidence>
<protein>
    <recommendedName>
        <fullName evidence="4">Scaffolding protein</fullName>
    </recommendedName>
</protein>
<keyword evidence="3" id="KW-1185">Reference proteome</keyword>
<evidence type="ECO:0000256" key="1">
    <source>
        <dbReference type="SAM" id="MobiDB-lite"/>
    </source>
</evidence>
<sequence length="181" mass="19299">MSNEPAAVEPAGDPAASNESVFTPPASQEELDKIINTAVARTHRKYADYDDLKNKVSGFDASLSQAKSEARTEAESELAEKLFNAEVRAAAIVAGFHDPTDAIAQFGDHSGVVSGLDVDKDKLSARLTEIATEKPYLVKAEQSKPKIKLKPSLGDSPKGQEYPAAKGARAAAALREFSSKR</sequence>
<evidence type="ECO:0000313" key="2">
    <source>
        <dbReference type="EMBL" id="QIV87534.1"/>
    </source>
</evidence>
<dbReference type="EMBL" id="CP032549">
    <property type="protein sequence ID" value="QIV87534.1"/>
    <property type="molecule type" value="Genomic_DNA"/>
</dbReference>
<dbReference type="RefSeq" id="WP_172512179.1">
    <property type="nucleotide sequence ID" value="NZ_CP032549.1"/>
</dbReference>
<feature type="region of interest" description="Disordered" evidence="1">
    <location>
        <begin position="1"/>
        <end position="28"/>
    </location>
</feature>
<reference evidence="2 3" key="1">
    <citation type="submission" date="2018-09" db="EMBL/GenBank/DDBJ databases">
        <title>Glutamicibacter mishrai S5-52T (LMG 29155T = KCTC 39846T).</title>
        <authorList>
            <person name="Das S.K."/>
        </authorList>
    </citation>
    <scope>NUCLEOTIDE SEQUENCE [LARGE SCALE GENOMIC DNA]</scope>
    <source>
        <strain evidence="2 3">S5-52</strain>
    </source>
</reference>
<dbReference type="AlphaFoldDB" id="A0A6H0SJN6"/>
<gene>
    <name evidence="2" type="ORF">D3791_10630</name>
</gene>
<dbReference type="Proteomes" id="UP000502331">
    <property type="component" value="Chromosome"/>
</dbReference>